<dbReference type="GO" id="GO:0006351">
    <property type="term" value="P:DNA-templated transcription"/>
    <property type="evidence" value="ECO:0007669"/>
    <property type="project" value="InterPro"/>
</dbReference>
<dbReference type="CDD" id="cd12148">
    <property type="entry name" value="fungal_TF_MHR"/>
    <property type="match status" value="1"/>
</dbReference>
<dbReference type="GO" id="GO:0003677">
    <property type="term" value="F:DNA binding"/>
    <property type="evidence" value="ECO:0007669"/>
    <property type="project" value="InterPro"/>
</dbReference>
<evidence type="ECO:0000313" key="3">
    <source>
        <dbReference type="EMBL" id="KAJ4308281.1"/>
    </source>
</evidence>
<evidence type="ECO:0000256" key="1">
    <source>
        <dbReference type="ARBA" id="ARBA00023242"/>
    </source>
</evidence>
<name>A0A9W8W3R3_9HYPO</name>
<evidence type="ECO:0000259" key="2">
    <source>
        <dbReference type="Pfam" id="PF04082"/>
    </source>
</evidence>
<dbReference type="Proteomes" id="UP001140502">
    <property type="component" value="Unassembled WGS sequence"/>
</dbReference>
<dbReference type="EMBL" id="JAPEUR010000550">
    <property type="protein sequence ID" value="KAJ4308281.1"/>
    <property type="molecule type" value="Genomic_DNA"/>
</dbReference>
<organism evidence="3 4">
    <name type="scientific">Fusarium piperis</name>
    <dbReference type="NCBI Taxonomy" id="1435070"/>
    <lineage>
        <taxon>Eukaryota</taxon>
        <taxon>Fungi</taxon>
        <taxon>Dikarya</taxon>
        <taxon>Ascomycota</taxon>
        <taxon>Pezizomycotina</taxon>
        <taxon>Sordariomycetes</taxon>
        <taxon>Hypocreomycetidae</taxon>
        <taxon>Hypocreales</taxon>
        <taxon>Nectriaceae</taxon>
        <taxon>Fusarium</taxon>
        <taxon>Fusarium solani species complex</taxon>
    </lineage>
</organism>
<keyword evidence="1" id="KW-0539">Nucleus</keyword>
<dbReference type="OrthoDB" id="5121955at2759"/>
<dbReference type="InterPro" id="IPR007219">
    <property type="entry name" value="XnlR_reg_dom"/>
</dbReference>
<keyword evidence="4" id="KW-1185">Reference proteome</keyword>
<protein>
    <recommendedName>
        <fullName evidence="2">Xylanolytic transcriptional activator regulatory domain-containing protein</fullName>
    </recommendedName>
</protein>
<dbReference type="GO" id="GO:0008270">
    <property type="term" value="F:zinc ion binding"/>
    <property type="evidence" value="ECO:0007669"/>
    <property type="project" value="InterPro"/>
</dbReference>
<feature type="domain" description="Xylanolytic transcriptional activator regulatory" evidence="2">
    <location>
        <begin position="25"/>
        <end position="212"/>
    </location>
</feature>
<dbReference type="PANTHER" id="PTHR47425:SF2">
    <property type="entry name" value="FARB-RELATED"/>
    <property type="match status" value="1"/>
</dbReference>
<dbReference type="Pfam" id="PF04082">
    <property type="entry name" value="Fungal_trans"/>
    <property type="match status" value="1"/>
</dbReference>
<sequence>MARYHCSSFKPFFSHLLTCTREARSALYRRAKLLFDFDAEISSVAKSQAALLLASWSFPGSSVSHKPSVPWLSIAIEHAKNAEAHRYQELGIAPCDQAILKRLWWCCVIRDRVLSLVARRGIQIDRGQFDFDFKAPLGLFDLADEFHRSKVHDLSTKVDLAKIFELLVELCIVLTDILQLAFPIEDKLSRGKLHIAAWKGVRECRLALHKWHQRAVSRLARFASPSSAVSDGHEYHDSVILYTNLLRMYY</sequence>
<proteinExistence type="predicted"/>
<dbReference type="AlphaFoldDB" id="A0A9W8W3R3"/>
<reference evidence="3" key="1">
    <citation type="submission" date="2022-10" db="EMBL/GenBank/DDBJ databases">
        <title>Tapping the CABI collections for fungal endophytes: first genome assemblies for Collariella, Neodidymelliopsis, Ascochyta clinopodiicola, Didymella pomorum, Didymosphaeria variabile, Neocosmospora piperis and Neocucurbitaria cava.</title>
        <authorList>
            <person name="Hill R."/>
        </authorList>
    </citation>
    <scope>NUCLEOTIDE SEQUENCE</scope>
    <source>
        <strain evidence="3">IMI 366586</strain>
    </source>
</reference>
<gene>
    <name evidence="3" type="ORF">N0V84_012190</name>
</gene>
<accession>A0A9W8W3R3</accession>
<dbReference type="PANTHER" id="PTHR47425">
    <property type="entry name" value="FARB-RELATED"/>
    <property type="match status" value="1"/>
</dbReference>
<evidence type="ECO:0000313" key="4">
    <source>
        <dbReference type="Proteomes" id="UP001140502"/>
    </source>
</evidence>
<comment type="caution">
    <text evidence="3">The sequence shown here is derived from an EMBL/GenBank/DDBJ whole genome shotgun (WGS) entry which is preliminary data.</text>
</comment>
<dbReference type="InterPro" id="IPR052761">
    <property type="entry name" value="Fungal_Detox/Toxin_TFs"/>
</dbReference>